<evidence type="ECO:0000313" key="7">
    <source>
        <dbReference type="Proteomes" id="UP001497392"/>
    </source>
</evidence>
<dbReference type="Proteomes" id="UP001497392">
    <property type="component" value="Unassembled WGS sequence"/>
</dbReference>
<dbReference type="EMBL" id="CAXHTA020000018">
    <property type="protein sequence ID" value="CAL5228084.1"/>
    <property type="molecule type" value="Genomic_DNA"/>
</dbReference>
<dbReference type="PANTHER" id="PTHR20961:SF124">
    <property type="entry name" value="GLYCOSYLTRANSFERASE"/>
    <property type="match status" value="1"/>
</dbReference>
<dbReference type="InterPro" id="IPR049625">
    <property type="entry name" value="Glyco_transf_61_cat"/>
</dbReference>
<evidence type="ECO:0000256" key="2">
    <source>
        <dbReference type="ARBA" id="ARBA00022679"/>
    </source>
</evidence>
<dbReference type="Pfam" id="PF04577">
    <property type="entry name" value="Glyco_transf_61"/>
    <property type="match status" value="1"/>
</dbReference>
<accession>A0ABP1GBZ1</accession>
<evidence type="ECO:0000256" key="3">
    <source>
        <dbReference type="ARBA" id="ARBA00023180"/>
    </source>
</evidence>
<keyword evidence="1" id="KW-0328">Glycosyltransferase</keyword>
<evidence type="ECO:0000313" key="6">
    <source>
        <dbReference type="EMBL" id="CAL5228084.1"/>
    </source>
</evidence>
<dbReference type="PANTHER" id="PTHR20961">
    <property type="entry name" value="GLYCOSYLTRANSFERASE"/>
    <property type="match status" value="1"/>
</dbReference>
<name>A0ABP1GBZ1_9CHLO</name>
<feature type="domain" description="Glycosyltransferase 61 catalytic" evidence="5">
    <location>
        <begin position="232"/>
        <end position="321"/>
    </location>
</feature>
<dbReference type="InterPro" id="IPR007657">
    <property type="entry name" value="Glycosyltransferase_61"/>
</dbReference>
<keyword evidence="2" id="KW-0808">Transferase</keyword>
<comment type="caution">
    <text evidence="6">The sequence shown here is derived from an EMBL/GenBank/DDBJ whole genome shotgun (WGS) entry which is preliminary data.</text>
</comment>
<protein>
    <submittedName>
        <fullName evidence="6">G11153 protein</fullName>
    </submittedName>
</protein>
<gene>
    <name evidence="6" type="primary">g11153</name>
    <name evidence="6" type="ORF">VP750_LOCUS9990</name>
</gene>
<evidence type="ECO:0000259" key="5">
    <source>
        <dbReference type="Pfam" id="PF04577"/>
    </source>
</evidence>
<evidence type="ECO:0000256" key="1">
    <source>
        <dbReference type="ARBA" id="ARBA00022676"/>
    </source>
</evidence>
<keyword evidence="7" id="KW-1185">Reference proteome</keyword>
<evidence type="ECO:0000256" key="4">
    <source>
        <dbReference type="SAM" id="MobiDB-lite"/>
    </source>
</evidence>
<feature type="region of interest" description="Disordered" evidence="4">
    <location>
        <begin position="1"/>
        <end position="26"/>
    </location>
</feature>
<sequence length="440" mass="49790">MAASADTQPAPGSPADGTVKSLDDASVESESCEKPKLHWQLLPRHGCTVKEMVCVDQGRFIVFGDERVVPGSNFAEGQPFFEAFAFHNIPGYADNLKGTKTVSFPLLVRVNSSADPPDIRDPVFQQCSIPLVWWPWWPMNPSDFFLQSVLPLERMLREGVFDKGIQYVPVLDGLQQPSHFQWWLSPFTRHKVESLEEVSARTNTGRRCFQRMVLCNLWQFWHWPPGRHWLDGLRPNSAAQQVAFIERRGLREILNLDDVIRQCSGLPLGHGRTAHCSLVSFDANHDFPDAVRLLQDMDVLIGMHGAGLVNAFFMRPGAALIEIFPCRFGDEHQRNYFWHPSHAEMQTFAFQIFVTDEAACQPSELQKHPDGLNFAQGVQFIHATLARDQDIVLSLELVATALERAAEAQVNTLAAYKTKFAENPEFFVINQGYNLTLQHH</sequence>
<keyword evidence="3" id="KW-0325">Glycoprotein</keyword>
<reference evidence="6 7" key="1">
    <citation type="submission" date="2024-06" db="EMBL/GenBank/DDBJ databases">
        <authorList>
            <person name="Kraege A."/>
            <person name="Thomma B."/>
        </authorList>
    </citation>
    <scope>NUCLEOTIDE SEQUENCE [LARGE SCALE GENOMIC DNA]</scope>
</reference>
<proteinExistence type="predicted"/>
<organism evidence="6 7">
    <name type="scientific">Coccomyxa viridis</name>
    <dbReference type="NCBI Taxonomy" id="1274662"/>
    <lineage>
        <taxon>Eukaryota</taxon>
        <taxon>Viridiplantae</taxon>
        <taxon>Chlorophyta</taxon>
        <taxon>core chlorophytes</taxon>
        <taxon>Trebouxiophyceae</taxon>
        <taxon>Trebouxiophyceae incertae sedis</taxon>
        <taxon>Coccomyxaceae</taxon>
        <taxon>Coccomyxa</taxon>
    </lineage>
</organism>